<dbReference type="VEuPathDB" id="PlasmoDB:PRELSG_0004800"/>
<dbReference type="Proteomes" id="UP000220158">
    <property type="component" value="Unassembled WGS sequence"/>
</dbReference>
<dbReference type="KEGG" id="prel:PRELSG_0004800"/>
<dbReference type="RefSeq" id="XP_028531236.1">
    <property type="nucleotide sequence ID" value="XM_028676490.1"/>
</dbReference>
<proteinExistence type="predicted"/>
<keyword evidence="3" id="KW-1185">Reference proteome</keyword>
<evidence type="ECO:0000313" key="2">
    <source>
        <dbReference type="EMBL" id="CRG85100.1"/>
    </source>
</evidence>
<feature type="signal peptide" evidence="1">
    <location>
        <begin position="1"/>
        <end position="25"/>
    </location>
</feature>
<evidence type="ECO:0000256" key="1">
    <source>
        <dbReference type="SAM" id="SignalP"/>
    </source>
</evidence>
<keyword evidence="1" id="KW-0732">Signal</keyword>
<name>A0A1J1GKD4_PLARL</name>
<sequence length="270" mass="33093">MKVLKVLYFFSYLLIVDLFIPCLTSESNLHNHTSSLLVNDKDLVRVHANSASFVIPTNLIDLVYDTLEDAKIRFKRLSYNQKKEMLKGLNGTLSIVHAFLKKRKEEPTKCTIRLIAKFIMNEFRRINDRTLESQKKEKRSFREHMNYWMKIRYDYNSLNKEMYNQLFNDKETISKDAKWKNLVWDKWIYSFNKYFRKEDKRCRLDFICMMQYGYDYDTIRKHYSKIRVLWEKDMLHMWSEWNIFLNNSLKELEKEEEKDDLNKEIRYTQN</sequence>
<reference evidence="2 3" key="1">
    <citation type="submission" date="2015-04" db="EMBL/GenBank/DDBJ databases">
        <authorList>
            <consortium name="Pathogen Informatics"/>
        </authorList>
    </citation>
    <scope>NUCLEOTIDE SEQUENCE [LARGE SCALE GENOMIC DNA]</scope>
    <source>
        <strain evidence="2 3">SGS1</strain>
    </source>
</reference>
<protein>
    <recommendedName>
        <fullName evidence="4">Plasmodium RESA N-terminal domain-containing protein</fullName>
    </recommendedName>
</protein>
<accession>A0A1J1GKD4</accession>
<feature type="chain" id="PRO_5013017916" description="Plasmodium RESA N-terminal domain-containing protein" evidence="1">
    <location>
        <begin position="26"/>
        <end position="270"/>
    </location>
</feature>
<evidence type="ECO:0008006" key="4">
    <source>
        <dbReference type="Google" id="ProtNLM"/>
    </source>
</evidence>
<dbReference type="EMBL" id="CVMU01000354">
    <property type="protein sequence ID" value="CRG85100.1"/>
    <property type="molecule type" value="Genomic_DNA"/>
</dbReference>
<evidence type="ECO:0000313" key="3">
    <source>
        <dbReference type="Proteomes" id="UP000220158"/>
    </source>
</evidence>
<dbReference type="GeneID" id="39733958"/>
<gene>
    <name evidence="2" type="ORF">PRELSG_0004800</name>
</gene>
<dbReference type="AlphaFoldDB" id="A0A1J1GKD4"/>
<organism evidence="2 3">
    <name type="scientific">Plasmodium relictum</name>
    <dbReference type="NCBI Taxonomy" id="85471"/>
    <lineage>
        <taxon>Eukaryota</taxon>
        <taxon>Sar</taxon>
        <taxon>Alveolata</taxon>
        <taxon>Apicomplexa</taxon>
        <taxon>Aconoidasida</taxon>
        <taxon>Haemosporida</taxon>
        <taxon>Plasmodiidae</taxon>
        <taxon>Plasmodium</taxon>
        <taxon>Plasmodium (Haemamoeba)</taxon>
    </lineage>
</organism>